<evidence type="ECO:0000313" key="11">
    <source>
        <dbReference type="Proteomes" id="UP000831537"/>
    </source>
</evidence>
<evidence type="ECO:0000256" key="7">
    <source>
        <dbReference type="ARBA" id="ARBA00023014"/>
    </source>
</evidence>
<keyword evidence="3" id="KW-0004">4Fe-4S</keyword>
<comment type="cofactor">
    <cofactor evidence="1">
        <name>[4Fe-4S] cluster</name>
        <dbReference type="ChEBI" id="CHEBI:49883"/>
    </cofactor>
</comment>
<proteinExistence type="predicted"/>
<accession>A0ABY4GNV9</accession>
<keyword evidence="7 8" id="KW-0411">Iron-sulfur</keyword>
<keyword evidence="11" id="KW-1185">Reference proteome</keyword>
<dbReference type="EMBL" id="CP095071">
    <property type="protein sequence ID" value="UOQ85909.1"/>
    <property type="molecule type" value="Genomic_DNA"/>
</dbReference>
<comment type="function">
    <text evidence="8">Ferredoxins are iron-sulfur proteins that transfer electrons in a wide variety of metabolic reactions.</text>
</comment>
<evidence type="ECO:0000256" key="4">
    <source>
        <dbReference type="ARBA" id="ARBA00022723"/>
    </source>
</evidence>
<evidence type="ECO:0000256" key="1">
    <source>
        <dbReference type="ARBA" id="ARBA00001966"/>
    </source>
</evidence>
<evidence type="ECO:0000256" key="8">
    <source>
        <dbReference type="RuleBase" id="RU368020"/>
    </source>
</evidence>
<organism evidence="10 11">
    <name type="scientific">Gracilibacillus salinarum</name>
    <dbReference type="NCBI Taxonomy" id="2932255"/>
    <lineage>
        <taxon>Bacteria</taxon>
        <taxon>Bacillati</taxon>
        <taxon>Bacillota</taxon>
        <taxon>Bacilli</taxon>
        <taxon>Bacillales</taxon>
        <taxon>Bacillaceae</taxon>
        <taxon>Gracilibacillus</taxon>
    </lineage>
</organism>
<evidence type="ECO:0000259" key="9">
    <source>
        <dbReference type="PROSITE" id="PS51379"/>
    </source>
</evidence>
<evidence type="ECO:0000256" key="5">
    <source>
        <dbReference type="ARBA" id="ARBA00022982"/>
    </source>
</evidence>
<dbReference type="Proteomes" id="UP000831537">
    <property type="component" value="Chromosome"/>
</dbReference>
<dbReference type="InterPro" id="IPR001080">
    <property type="entry name" value="3Fe4S_ferredoxin"/>
</dbReference>
<dbReference type="SUPFAM" id="SSF54862">
    <property type="entry name" value="4Fe-4S ferredoxins"/>
    <property type="match status" value="1"/>
</dbReference>
<evidence type="ECO:0000256" key="3">
    <source>
        <dbReference type="ARBA" id="ARBA00022485"/>
    </source>
</evidence>
<evidence type="ECO:0000256" key="2">
    <source>
        <dbReference type="ARBA" id="ARBA00022448"/>
    </source>
</evidence>
<dbReference type="Pfam" id="PF13370">
    <property type="entry name" value="Fer4_13"/>
    <property type="match status" value="1"/>
</dbReference>
<gene>
    <name evidence="10" type="ORF">MUN87_03090</name>
</gene>
<keyword evidence="6 8" id="KW-0408">Iron</keyword>
<keyword evidence="2 8" id="KW-0813">Transport</keyword>
<dbReference type="PANTHER" id="PTHR39163:SF1">
    <property type="entry name" value="FERREDOXIN"/>
    <property type="match status" value="1"/>
</dbReference>
<evidence type="ECO:0000256" key="6">
    <source>
        <dbReference type="ARBA" id="ARBA00023004"/>
    </source>
</evidence>
<dbReference type="InterPro" id="IPR017896">
    <property type="entry name" value="4Fe4S_Fe-S-bd"/>
</dbReference>
<dbReference type="Gene3D" id="3.30.70.20">
    <property type="match status" value="1"/>
</dbReference>
<keyword evidence="4 8" id="KW-0479">Metal-binding</keyword>
<dbReference type="PRINTS" id="PR00352">
    <property type="entry name" value="3FE4SFRDOXIN"/>
</dbReference>
<dbReference type="PROSITE" id="PS51379">
    <property type="entry name" value="4FE4S_FER_2"/>
    <property type="match status" value="1"/>
</dbReference>
<feature type="domain" description="4Fe-4S ferredoxin-type" evidence="9">
    <location>
        <begin position="3"/>
        <end position="31"/>
    </location>
</feature>
<dbReference type="RefSeq" id="WP_244746202.1">
    <property type="nucleotide sequence ID" value="NZ_CP095071.1"/>
</dbReference>
<keyword evidence="5 8" id="KW-0249">Electron transport</keyword>
<evidence type="ECO:0000313" key="10">
    <source>
        <dbReference type="EMBL" id="UOQ85909.1"/>
    </source>
</evidence>
<name>A0ABY4GNV9_9BACI</name>
<dbReference type="InterPro" id="IPR052395">
    <property type="entry name" value="ET_Ferredoxin"/>
</dbReference>
<dbReference type="PANTHER" id="PTHR39163">
    <property type="entry name" value="FERREDOXIN"/>
    <property type="match status" value="1"/>
</dbReference>
<reference evidence="10 11" key="1">
    <citation type="submission" date="2022-04" db="EMBL/GenBank/DDBJ databases">
        <title>Gracilibacillus sp. isolated from saltern.</title>
        <authorList>
            <person name="Won M."/>
            <person name="Lee C.-M."/>
            <person name="Woen H.-Y."/>
            <person name="Kwon S.-W."/>
        </authorList>
    </citation>
    <scope>NUCLEOTIDE SEQUENCE [LARGE SCALE GENOMIC DNA]</scope>
    <source>
        <strain evidence="10 11">SSPM10-3</strain>
    </source>
</reference>
<protein>
    <recommendedName>
        <fullName evidence="8">Ferredoxin</fullName>
    </recommendedName>
</protein>
<sequence>MPYFTWINKETCIACGVCGASAPALFDYDEEGIAFGLRDDNKGDAEVPSNLIEDLLDAHEGCPTESVRVYENKQK</sequence>